<dbReference type="AlphaFoldDB" id="A0A9P6DAK5"/>
<organism evidence="1 2">
    <name type="scientific">Pleurotus eryngii</name>
    <name type="common">Boletus of the steppes</name>
    <dbReference type="NCBI Taxonomy" id="5323"/>
    <lineage>
        <taxon>Eukaryota</taxon>
        <taxon>Fungi</taxon>
        <taxon>Dikarya</taxon>
        <taxon>Basidiomycota</taxon>
        <taxon>Agaricomycotina</taxon>
        <taxon>Agaricomycetes</taxon>
        <taxon>Agaricomycetidae</taxon>
        <taxon>Agaricales</taxon>
        <taxon>Pleurotineae</taxon>
        <taxon>Pleurotaceae</taxon>
        <taxon>Pleurotus</taxon>
    </lineage>
</organism>
<dbReference type="EMBL" id="MU154659">
    <property type="protein sequence ID" value="KAF9489789.1"/>
    <property type="molecule type" value="Genomic_DNA"/>
</dbReference>
<keyword evidence="2" id="KW-1185">Reference proteome</keyword>
<evidence type="ECO:0000313" key="2">
    <source>
        <dbReference type="Proteomes" id="UP000807025"/>
    </source>
</evidence>
<comment type="caution">
    <text evidence="1">The sequence shown here is derived from an EMBL/GenBank/DDBJ whole genome shotgun (WGS) entry which is preliminary data.</text>
</comment>
<evidence type="ECO:0000313" key="1">
    <source>
        <dbReference type="EMBL" id="KAF9489789.1"/>
    </source>
</evidence>
<reference evidence="1" key="1">
    <citation type="submission" date="2020-11" db="EMBL/GenBank/DDBJ databases">
        <authorList>
            <consortium name="DOE Joint Genome Institute"/>
            <person name="Ahrendt S."/>
            <person name="Riley R."/>
            <person name="Andreopoulos W."/>
            <person name="Labutti K."/>
            <person name="Pangilinan J."/>
            <person name="Ruiz-Duenas F.J."/>
            <person name="Barrasa J.M."/>
            <person name="Sanchez-Garcia M."/>
            <person name="Camarero S."/>
            <person name="Miyauchi S."/>
            <person name="Serrano A."/>
            <person name="Linde D."/>
            <person name="Babiker R."/>
            <person name="Drula E."/>
            <person name="Ayuso-Fernandez I."/>
            <person name="Pacheco R."/>
            <person name="Padilla G."/>
            <person name="Ferreira P."/>
            <person name="Barriuso J."/>
            <person name="Kellner H."/>
            <person name="Castanera R."/>
            <person name="Alfaro M."/>
            <person name="Ramirez L."/>
            <person name="Pisabarro A.G."/>
            <person name="Kuo A."/>
            <person name="Tritt A."/>
            <person name="Lipzen A."/>
            <person name="He G."/>
            <person name="Yan M."/>
            <person name="Ng V."/>
            <person name="Cullen D."/>
            <person name="Martin F."/>
            <person name="Rosso M.-N."/>
            <person name="Henrissat B."/>
            <person name="Hibbett D."/>
            <person name="Martinez A.T."/>
            <person name="Grigoriev I.V."/>
        </authorList>
    </citation>
    <scope>NUCLEOTIDE SEQUENCE</scope>
    <source>
        <strain evidence="1">ATCC 90797</strain>
    </source>
</reference>
<evidence type="ECO:0008006" key="3">
    <source>
        <dbReference type="Google" id="ProtNLM"/>
    </source>
</evidence>
<name>A0A9P6DAK5_PLEER</name>
<accession>A0A9P6DAK5</accession>
<feature type="non-terminal residue" evidence="1">
    <location>
        <position position="1"/>
    </location>
</feature>
<proteinExistence type="predicted"/>
<feature type="non-terminal residue" evidence="1">
    <location>
        <position position="70"/>
    </location>
</feature>
<gene>
    <name evidence="1" type="ORF">BDN71DRAFT_1360839</name>
</gene>
<sequence length="70" mass="8233">NYNIILLQEPWIDRDGWSRAIRWFNTIYPITHDTQKDKTRAVTFISMQIASDHYIQLPINSSDIVGVDIK</sequence>
<protein>
    <recommendedName>
        <fullName evidence="3">Endonuclease/exonuclease/phosphatase domain-containing protein</fullName>
    </recommendedName>
</protein>
<dbReference type="OrthoDB" id="2840473at2759"/>
<dbReference type="Proteomes" id="UP000807025">
    <property type="component" value="Unassembled WGS sequence"/>
</dbReference>